<dbReference type="PROSITE" id="PS50847">
    <property type="entry name" value="GRAM_POS_ANCHORING"/>
    <property type="match status" value="1"/>
</dbReference>
<keyword evidence="5" id="KW-1133">Transmembrane helix</keyword>
<proteinExistence type="predicted"/>
<protein>
    <recommendedName>
        <fullName evidence="7">Gram-positive cocci surface proteins LPxTG domain-containing protein</fullName>
    </recommendedName>
</protein>
<keyword evidence="2" id="KW-0964">Secreted</keyword>
<dbReference type="Proteomes" id="UP000564629">
    <property type="component" value="Unassembled WGS sequence"/>
</dbReference>
<evidence type="ECO:0000256" key="4">
    <source>
        <dbReference type="ARBA" id="ARBA00023088"/>
    </source>
</evidence>
<feature type="transmembrane region" description="Helical" evidence="5">
    <location>
        <begin position="715"/>
        <end position="735"/>
    </location>
</feature>
<evidence type="ECO:0000313" key="10">
    <source>
        <dbReference type="Proteomes" id="UP000321723"/>
    </source>
</evidence>
<keyword evidence="5" id="KW-0812">Transmembrane</keyword>
<dbReference type="Gene3D" id="2.60.40.2700">
    <property type="match status" value="1"/>
</dbReference>
<dbReference type="AlphaFoldDB" id="A0A511FJ56"/>
<dbReference type="Gene3D" id="2.60.40.10">
    <property type="entry name" value="Immunoglobulins"/>
    <property type="match status" value="1"/>
</dbReference>
<dbReference type="Pfam" id="PF16640">
    <property type="entry name" value="Big_3_5"/>
    <property type="match status" value="1"/>
</dbReference>
<keyword evidence="10" id="KW-1185">Reference proteome</keyword>
<dbReference type="RefSeq" id="WP_146839357.1">
    <property type="nucleotide sequence ID" value="NZ_BJVQ01000051.1"/>
</dbReference>
<dbReference type="GO" id="GO:0005975">
    <property type="term" value="P:carbohydrate metabolic process"/>
    <property type="evidence" value="ECO:0007669"/>
    <property type="project" value="UniProtKB-ARBA"/>
</dbReference>
<dbReference type="Proteomes" id="UP000321723">
    <property type="component" value="Unassembled WGS sequence"/>
</dbReference>
<evidence type="ECO:0000256" key="3">
    <source>
        <dbReference type="ARBA" id="ARBA00022729"/>
    </source>
</evidence>
<gene>
    <name evidence="8" type="ORF">CHO01_29840</name>
    <name evidence="9" type="ORF">HNR08_001556</name>
</gene>
<evidence type="ECO:0000256" key="6">
    <source>
        <dbReference type="SAM" id="SignalP"/>
    </source>
</evidence>
<reference evidence="9 11" key="2">
    <citation type="submission" date="2020-08" db="EMBL/GenBank/DDBJ databases">
        <title>Sequencing the genomes of 1000 actinobacteria strains.</title>
        <authorList>
            <person name="Klenk H.-P."/>
        </authorList>
    </citation>
    <scope>NUCLEOTIDE SEQUENCE [LARGE SCALE GENOMIC DNA]</scope>
    <source>
        <strain evidence="9 11">DSM 9581</strain>
    </source>
</reference>
<dbReference type="InterPro" id="IPR013783">
    <property type="entry name" value="Ig-like_fold"/>
</dbReference>
<feature type="signal peptide" evidence="6">
    <location>
        <begin position="1"/>
        <end position="25"/>
    </location>
</feature>
<evidence type="ECO:0000256" key="5">
    <source>
        <dbReference type="SAM" id="Phobius"/>
    </source>
</evidence>
<organism evidence="8 10">
    <name type="scientific">Cellulomonas hominis</name>
    <dbReference type="NCBI Taxonomy" id="156981"/>
    <lineage>
        <taxon>Bacteria</taxon>
        <taxon>Bacillati</taxon>
        <taxon>Actinomycetota</taxon>
        <taxon>Actinomycetes</taxon>
        <taxon>Micrococcales</taxon>
        <taxon>Cellulomonadaceae</taxon>
        <taxon>Cellulomonas</taxon>
    </lineage>
</organism>
<dbReference type="EMBL" id="BJVQ01000051">
    <property type="protein sequence ID" value="GEL47868.1"/>
    <property type="molecule type" value="Genomic_DNA"/>
</dbReference>
<dbReference type="OrthoDB" id="4817746at2"/>
<dbReference type="EMBL" id="JACHDN010000001">
    <property type="protein sequence ID" value="MBB5472820.1"/>
    <property type="molecule type" value="Genomic_DNA"/>
</dbReference>
<dbReference type="InterPro" id="IPR019931">
    <property type="entry name" value="LPXTG_anchor"/>
</dbReference>
<keyword evidence="4" id="KW-0572">Peptidoglycan-anchor</keyword>
<evidence type="ECO:0000256" key="2">
    <source>
        <dbReference type="ARBA" id="ARBA00022525"/>
    </source>
</evidence>
<evidence type="ECO:0000313" key="8">
    <source>
        <dbReference type="EMBL" id="GEL47868.1"/>
    </source>
</evidence>
<comment type="caution">
    <text evidence="8">The sequence shown here is derived from an EMBL/GenBank/DDBJ whole genome shotgun (WGS) entry which is preliminary data.</text>
</comment>
<reference evidence="8 10" key="1">
    <citation type="submission" date="2019-07" db="EMBL/GenBank/DDBJ databases">
        <title>Whole genome shotgun sequence of Cellulomonas hominis NBRC 16055.</title>
        <authorList>
            <person name="Hosoyama A."/>
            <person name="Uohara A."/>
            <person name="Ohji S."/>
            <person name="Ichikawa N."/>
        </authorList>
    </citation>
    <scope>NUCLEOTIDE SEQUENCE [LARGE SCALE GENOMIC DNA]</scope>
    <source>
        <strain evidence="8 10">NBRC 16055</strain>
    </source>
</reference>
<evidence type="ECO:0000313" key="9">
    <source>
        <dbReference type="EMBL" id="MBB5472820.1"/>
    </source>
</evidence>
<evidence type="ECO:0000256" key="1">
    <source>
        <dbReference type="ARBA" id="ARBA00022512"/>
    </source>
</evidence>
<evidence type="ECO:0000313" key="11">
    <source>
        <dbReference type="Proteomes" id="UP000564629"/>
    </source>
</evidence>
<evidence type="ECO:0000259" key="7">
    <source>
        <dbReference type="PROSITE" id="PS50847"/>
    </source>
</evidence>
<keyword evidence="1" id="KW-0134">Cell wall</keyword>
<keyword evidence="5" id="KW-0472">Membrane</keyword>
<accession>A0A511FJ56</accession>
<keyword evidence="3 6" id="KW-0732">Signal</keyword>
<feature type="domain" description="Gram-positive cocci surface proteins LPxTG" evidence="7">
    <location>
        <begin position="707"/>
        <end position="742"/>
    </location>
</feature>
<feature type="chain" id="PRO_5033464849" description="Gram-positive cocci surface proteins LPxTG domain-containing protein" evidence="6">
    <location>
        <begin position="26"/>
        <end position="742"/>
    </location>
</feature>
<dbReference type="InterPro" id="IPR032109">
    <property type="entry name" value="Big_3_5"/>
</dbReference>
<name>A0A511FJ56_9CELL</name>
<sequence>MRRPLAAAAALAVLGTLVPVTTATAAAVGLGPREPERAGAVVTYDFDCDNHGSPIAPIRRIWNPSGQQDYAGIAQYSVNGSTTSGSFTYDLTDASFGRYSMVVQCSNTENTVGQPTHTFTLEDPRVTTSTSLAASPASVVVDDAVTLTATVSGVTEGAVTFSTGEHEIETVPLTDGTARLVVHPETTQTYTAQYAGTETSKASSSATTVTVVTAITPGTPELATTPAVGVPLSVTTGSWSPADTALSYQWVVGGEPAGTGPTYTPAATDLGKTIQVAVTGTRAPLPAVTRWTPEGITVAPGTIPEGGFVLDGAAGDQAVLGRTLTPQPSGFGTDASYAYEWFVGDDEFSTRADTYTPTAADLGRMIRMRATITAPGRTTISRSVYLMPATAEPTVTVGSRTVTVGTDAAVPVTVSGPAGGPTPTGSVEVTLTPVGSATGTSLGTLALDGRGSASVTVPGTAVGAYTVGVRYVPASGSHAAYSMRATPITGGPYTAATGSGTVTVTKVIPTVTLPATLTVAVATPADVRAAVAGSRLPAQYALSEGGTVLAQGEVPGTGVVDLQVPALTPGTHTLTFELPATATTAAVTRTLTVTVTGEPARDGLVPTADLASPEKATAPGQEMVLVAEGFEPGETVAFYLHSEPVFLGTAVAGADGVARLTVTIPADVPAGAHTVYATGGTSGRWATLAVELAVPAAAPAATPADELATTGASGGLAATAAWALLLVGGGLVVLARRARIAR</sequence>